<dbReference type="OrthoDB" id="3197870at2759"/>
<sequence length="245" mass="27328">MLPVLFTGKACFSPSVPGIVRTAWVKCGGTLADGDAHGADFYFCDGRTDACYASWIDRNTVVFHWRWVSNAAFARFPVPIAPYVLNDCGYDFEERVPSVRTTKALKVEERSQTTVDIGPSDEYLQSTSFDEGPSGITLVGEESLDKVVDIPFIDLTKIKAPAKRASSQLRIDHFCGDKRFAARQKQRPVVPLPFRSGSDQIPRLSFGDARQALRHLDINMSTIIKHNDKHLGKRLRCGYCTKSPK</sequence>
<comment type="caution">
    <text evidence="1">The sequence shown here is derived from an EMBL/GenBank/DDBJ whole genome shotgun (WGS) entry which is preliminary data.</text>
</comment>
<dbReference type="EMBL" id="BPQB01000035">
    <property type="protein sequence ID" value="GJE93837.1"/>
    <property type="molecule type" value="Genomic_DNA"/>
</dbReference>
<dbReference type="Proteomes" id="UP000703269">
    <property type="component" value="Unassembled WGS sequence"/>
</dbReference>
<protein>
    <submittedName>
        <fullName evidence="1">Uncharacterized protein</fullName>
    </submittedName>
</protein>
<organism evidence="1 2">
    <name type="scientific">Phanerochaete sordida</name>
    <dbReference type="NCBI Taxonomy" id="48140"/>
    <lineage>
        <taxon>Eukaryota</taxon>
        <taxon>Fungi</taxon>
        <taxon>Dikarya</taxon>
        <taxon>Basidiomycota</taxon>
        <taxon>Agaricomycotina</taxon>
        <taxon>Agaricomycetes</taxon>
        <taxon>Polyporales</taxon>
        <taxon>Phanerochaetaceae</taxon>
        <taxon>Phanerochaete</taxon>
    </lineage>
</organism>
<evidence type="ECO:0000313" key="2">
    <source>
        <dbReference type="Proteomes" id="UP000703269"/>
    </source>
</evidence>
<proteinExistence type="predicted"/>
<reference evidence="1 2" key="1">
    <citation type="submission" date="2021-08" db="EMBL/GenBank/DDBJ databases">
        <title>Draft Genome Sequence of Phanerochaete sordida strain YK-624.</title>
        <authorList>
            <person name="Mori T."/>
            <person name="Dohra H."/>
            <person name="Suzuki T."/>
            <person name="Kawagishi H."/>
            <person name="Hirai H."/>
        </authorList>
    </citation>
    <scope>NUCLEOTIDE SEQUENCE [LARGE SCALE GENOMIC DNA]</scope>
    <source>
        <strain evidence="1 2">YK-624</strain>
    </source>
</reference>
<evidence type="ECO:0000313" key="1">
    <source>
        <dbReference type="EMBL" id="GJE93837.1"/>
    </source>
</evidence>
<keyword evidence="2" id="KW-1185">Reference proteome</keyword>
<dbReference type="AlphaFoldDB" id="A0A9P3LH77"/>
<accession>A0A9P3LH77</accession>
<name>A0A9P3LH77_9APHY</name>
<gene>
    <name evidence="1" type="ORF">PsYK624_100010</name>
</gene>